<feature type="region of interest" description="Disordered" evidence="1">
    <location>
        <begin position="1"/>
        <end position="32"/>
    </location>
</feature>
<comment type="caution">
    <text evidence="2">The sequence shown here is derived from an EMBL/GenBank/DDBJ whole genome shotgun (WGS) entry which is preliminary data.</text>
</comment>
<proteinExistence type="predicted"/>
<gene>
    <name evidence="2" type="ORF">C2845_PM01G22290</name>
</gene>
<accession>A0A3L6TJR0</accession>
<keyword evidence="2" id="KW-0808">Transferase</keyword>
<protein>
    <submittedName>
        <fullName evidence="2">Serine/threonine-protein kinase</fullName>
    </submittedName>
</protein>
<dbReference type="EMBL" id="PQIB02000001">
    <property type="protein sequence ID" value="RLN39715.1"/>
    <property type="molecule type" value="Genomic_DNA"/>
</dbReference>
<reference evidence="3" key="1">
    <citation type="journal article" date="2019" name="Nat. Commun.">
        <title>The genome of broomcorn millet.</title>
        <authorList>
            <person name="Zou C."/>
            <person name="Miki D."/>
            <person name="Li D."/>
            <person name="Tang Q."/>
            <person name="Xiao L."/>
            <person name="Rajput S."/>
            <person name="Deng P."/>
            <person name="Jia W."/>
            <person name="Huang R."/>
            <person name="Zhang M."/>
            <person name="Sun Y."/>
            <person name="Hu J."/>
            <person name="Fu X."/>
            <person name="Schnable P.S."/>
            <person name="Li F."/>
            <person name="Zhang H."/>
            <person name="Feng B."/>
            <person name="Zhu X."/>
            <person name="Liu R."/>
            <person name="Schnable J.C."/>
            <person name="Zhu J.-K."/>
            <person name="Zhang H."/>
        </authorList>
    </citation>
    <scope>NUCLEOTIDE SEQUENCE [LARGE SCALE GENOMIC DNA]</scope>
</reference>
<dbReference type="InterPro" id="IPR011009">
    <property type="entry name" value="Kinase-like_dom_sf"/>
</dbReference>
<evidence type="ECO:0000256" key="1">
    <source>
        <dbReference type="SAM" id="MobiDB-lite"/>
    </source>
</evidence>
<dbReference type="AlphaFoldDB" id="A0A3L6TJR0"/>
<dbReference type="Proteomes" id="UP000275267">
    <property type="component" value="Unassembled WGS sequence"/>
</dbReference>
<evidence type="ECO:0000313" key="2">
    <source>
        <dbReference type="EMBL" id="RLN39715.1"/>
    </source>
</evidence>
<dbReference type="SUPFAM" id="SSF56112">
    <property type="entry name" value="Protein kinase-like (PK-like)"/>
    <property type="match status" value="1"/>
</dbReference>
<evidence type="ECO:0000313" key="3">
    <source>
        <dbReference type="Proteomes" id="UP000275267"/>
    </source>
</evidence>
<feature type="compositionally biased region" description="Polar residues" evidence="1">
    <location>
        <begin position="1"/>
        <end position="12"/>
    </location>
</feature>
<dbReference type="GO" id="GO:0016301">
    <property type="term" value="F:kinase activity"/>
    <property type="evidence" value="ECO:0007669"/>
    <property type="project" value="UniProtKB-KW"/>
</dbReference>
<dbReference type="STRING" id="4540.A0A3L6TJR0"/>
<keyword evidence="2" id="KW-0418">Kinase</keyword>
<name>A0A3L6TJR0_PANMI</name>
<keyword evidence="3" id="KW-1185">Reference proteome</keyword>
<organism evidence="2 3">
    <name type="scientific">Panicum miliaceum</name>
    <name type="common">Proso millet</name>
    <name type="synonym">Broomcorn millet</name>
    <dbReference type="NCBI Taxonomy" id="4540"/>
    <lineage>
        <taxon>Eukaryota</taxon>
        <taxon>Viridiplantae</taxon>
        <taxon>Streptophyta</taxon>
        <taxon>Embryophyta</taxon>
        <taxon>Tracheophyta</taxon>
        <taxon>Spermatophyta</taxon>
        <taxon>Magnoliopsida</taxon>
        <taxon>Liliopsida</taxon>
        <taxon>Poales</taxon>
        <taxon>Poaceae</taxon>
        <taxon>PACMAD clade</taxon>
        <taxon>Panicoideae</taxon>
        <taxon>Panicodae</taxon>
        <taxon>Paniceae</taxon>
        <taxon>Panicinae</taxon>
        <taxon>Panicum</taxon>
        <taxon>Panicum sect. Panicum</taxon>
    </lineage>
</organism>
<sequence>MQNTVAVTNGQEHTYGAGPTLPGRAPCGERGWQDGRRRRELDATQLSSLSSTYILGSNSKPASCWQGCITATSTPSCTATSRAPTCSSTATECSRSSTSAWALAKYYGPGRRRRPAHRPVVTLWYRAPELLLGFTNYCVGNDL</sequence>
<dbReference type="Gene3D" id="1.10.510.10">
    <property type="entry name" value="Transferase(Phosphotransferase) domain 1"/>
    <property type="match status" value="1"/>
</dbReference>